<evidence type="ECO:0000256" key="2">
    <source>
        <dbReference type="ARBA" id="ARBA00010651"/>
    </source>
</evidence>
<dbReference type="PRINTS" id="PR00162">
    <property type="entry name" value="RIESKE"/>
</dbReference>
<dbReference type="EMBL" id="SWLE01000016">
    <property type="protein sequence ID" value="TNM90427.1"/>
    <property type="molecule type" value="Genomic_DNA"/>
</dbReference>
<dbReference type="SUPFAM" id="SSF56568">
    <property type="entry name" value="Non-globular alpha+beta subunits of globular proteins"/>
    <property type="match status" value="1"/>
</dbReference>
<dbReference type="Pfam" id="PF02921">
    <property type="entry name" value="UCR_TM"/>
    <property type="match status" value="1"/>
</dbReference>
<comment type="cofactor">
    <cofactor evidence="11">
        <name>[2Fe-2S] cluster</name>
        <dbReference type="ChEBI" id="CHEBI:190135"/>
    </cofactor>
    <text evidence="11">Binds 1 [2Fe-2S] cluster per subunit.</text>
</comment>
<keyword evidence="9" id="KW-0472">Membrane</keyword>
<comment type="caution">
    <text evidence="14">The sequence shown here is derived from an EMBL/GenBank/DDBJ whole genome shotgun (WGS) entry which is preliminary data.</text>
</comment>
<dbReference type="GO" id="GO:0046872">
    <property type="term" value="F:metal ion binding"/>
    <property type="evidence" value="ECO:0007669"/>
    <property type="project" value="UniProtKB-KW"/>
</dbReference>
<evidence type="ECO:0000256" key="10">
    <source>
        <dbReference type="ARBA" id="ARBA00023157"/>
    </source>
</evidence>
<comment type="subcellular location">
    <subcellularLocation>
        <location evidence="1">Membrane</location>
        <topology evidence="1">Single-pass membrane protein</topology>
    </subcellularLocation>
    <subcellularLocation>
        <location evidence="12">Mitochondrion inner membrane</location>
    </subcellularLocation>
</comment>
<dbReference type="InterPro" id="IPR037008">
    <property type="entry name" value="bc1_Rieske_TM_sf"/>
</dbReference>
<dbReference type="Proteomes" id="UP000516260">
    <property type="component" value="Chromosome 3"/>
</dbReference>
<dbReference type="Pfam" id="PF09165">
    <property type="entry name" value="Ubiq-Cytc-red_N"/>
    <property type="match status" value="1"/>
</dbReference>
<dbReference type="InterPro" id="IPR011070">
    <property type="entry name" value="Globular_prot_asu/bsu"/>
</dbReference>
<dbReference type="FunFam" id="1.20.5.270:FF:000001">
    <property type="entry name" value="Cytochrome b-c1 complex subunit Rieske, mitochondrial"/>
    <property type="match status" value="1"/>
</dbReference>
<gene>
    <name evidence="14" type="ORF">fugu_002716</name>
</gene>
<dbReference type="PANTHER" id="PTHR10134">
    <property type="entry name" value="CYTOCHROME B-C1 COMPLEX SUBUNIT RIESKE, MITOCHONDRIAL"/>
    <property type="match status" value="1"/>
</dbReference>
<comment type="miscellaneous">
    <text evidence="11">The Rieske protein is a high potential 2Fe-2S protein.</text>
</comment>
<evidence type="ECO:0000256" key="5">
    <source>
        <dbReference type="ARBA" id="ARBA00022723"/>
    </source>
</evidence>
<evidence type="ECO:0000313" key="15">
    <source>
        <dbReference type="Proteomes" id="UP000516260"/>
    </source>
</evidence>
<dbReference type="FunFam" id="2.102.10.10:FF:000001">
    <property type="entry name" value="Cytochrome b-c1 complex subunit Rieske, mitochondrial"/>
    <property type="match status" value="1"/>
</dbReference>
<evidence type="ECO:0000256" key="12">
    <source>
        <dbReference type="RuleBase" id="RU004495"/>
    </source>
</evidence>
<feature type="domain" description="Rieske" evidence="13">
    <location>
        <begin position="203"/>
        <end position="271"/>
    </location>
</feature>
<organism evidence="14 15">
    <name type="scientific">Takifugu bimaculatus</name>
    <dbReference type="NCBI Taxonomy" id="433685"/>
    <lineage>
        <taxon>Eukaryota</taxon>
        <taxon>Metazoa</taxon>
        <taxon>Chordata</taxon>
        <taxon>Craniata</taxon>
        <taxon>Vertebrata</taxon>
        <taxon>Euteleostomi</taxon>
        <taxon>Actinopterygii</taxon>
        <taxon>Neopterygii</taxon>
        <taxon>Teleostei</taxon>
        <taxon>Neoteleostei</taxon>
        <taxon>Acanthomorphata</taxon>
        <taxon>Eupercaria</taxon>
        <taxon>Tetraodontiformes</taxon>
        <taxon>Tetradontoidea</taxon>
        <taxon>Tetraodontidae</taxon>
        <taxon>Takifugu</taxon>
    </lineage>
</organism>
<keyword evidence="8" id="KW-0411">Iron-sulfur</keyword>
<dbReference type="InterPro" id="IPR017941">
    <property type="entry name" value="Rieske_2Fe-2S"/>
</dbReference>
<keyword evidence="11" id="KW-0813">Transport</keyword>
<evidence type="ECO:0000256" key="9">
    <source>
        <dbReference type="ARBA" id="ARBA00023136"/>
    </source>
</evidence>
<dbReference type="SUPFAM" id="SSF81502">
    <property type="entry name" value="ISP transmembrane anchor"/>
    <property type="match status" value="1"/>
</dbReference>
<keyword evidence="7" id="KW-0408">Iron</keyword>
<dbReference type="Gene3D" id="2.10.210.10">
    <property type="entry name" value="Cytochrome Bc1 Complex, Chain I"/>
    <property type="match status" value="1"/>
</dbReference>
<dbReference type="GO" id="GO:0051537">
    <property type="term" value="F:2 iron, 2 sulfur cluster binding"/>
    <property type="evidence" value="ECO:0007669"/>
    <property type="project" value="UniProtKB-KW"/>
</dbReference>
<evidence type="ECO:0000313" key="14">
    <source>
        <dbReference type="EMBL" id="TNM90427.1"/>
    </source>
</evidence>
<keyword evidence="10" id="KW-1015">Disulfide bond</keyword>
<evidence type="ECO:0000256" key="8">
    <source>
        <dbReference type="ARBA" id="ARBA00023014"/>
    </source>
</evidence>
<keyword evidence="11" id="KW-0249">Electron transport</keyword>
<proteinExistence type="inferred from homology"/>
<dbReference type="InterPro" id="IPR006317">
    <property type="entry name" value="Ubiquinol_cyt_c_Rdtase_Fe-S-su"/>
</dbReference>
<evidence type="ECO:0000256" key="4">
    <source>
        <dbReference type="ARBA" id="ARBA00022714"/>
    </source>
</evidence>
<keyword evidence="4" id="KW-0001">2Fe-2S</keyword>
<evidence type="ECO:0000256" key="11">
    <source>
        <dbReference type="RuleBase" id="RU004494"/>
    </source>
</evidence>
<dbReference type="EC" id="7.1.1.8" evidence="11"/>
<evidence type="ECO:0000259" key="13">
    <source>
        <dbReference type="PROSITE" id="PS51296"/>
    </source>
</evidence>
<keyword evidence="6" id="KW-1133">Transmembrane helix</keyword>
<dbReference type="NCBIfam" id="TIGR01416">
    <property type="entry name" value="Rieske_proteo"/>
    <property type="match status" value="1"/>
</dbReference>
<comment type="similarity">
    <text evidence="2">Belongs to the Rieske iron-sulfur protein family.</text>
</comment>
<keyword evidence="5" id="KW-0479">Metal-binding</keyword>
<dbReference type="InterPro" id="IPR015248">
    <property type="entry name" value="UQCRFS1_N"/>
</dbReference>
<sequence length="273" mass="30084">MISLTTRLGALSPYTQATAFTVASPFKTLQPVIFVTGDKVLLDPKKTPLCRESVNGQTPRTGPSVRVSINGSTGVRFAHTDIRIPDFNDYRRPEVLDPNKSSQQSHDSRRTFSYLLTGATTVVGVYAAKTLVTQFVSSMSASADVLALSKIEIKLTDIPEGKNMTFKWRGKPLFVRHRTEKEIATENAVNLAELRDPQHDKDRVMNPRWVIVLGVCTHLGCVPIANAGDYGGYYCPCHGSHYDASGRIRKGPAPLNLEVPYYEFPDDDTVVVG</sequence>
<name>A0A4Z2BFA1_9TELE</name>
<reference evidence="14 15" key="1">
    <citation type="submission" date="2019-04" db="EMBL/GenBank/DDBJ databases">
        <title>The sequence and de novo assembly of Takifugu bimaculatus genome using PacBio and Hi-C technologies.</title>
        <authorList>
            <person name="Xu P."/>
            <person name="Liu B."/>
            <person name="Zhou Z."/>
        </authorList>
    </citation>
    <scope>NUCLEOTIDE SEQUENCE [LARGE SCALE GENOMIC DNA]</scope>
    <source>
        <strain evidence="14">TB-2018</strain>
        <tissue evidence="14">Muscle</tissue>
    </source>
</reference>
<dbReference type="CDD" id="cd03470">
    <property type="entry name" value="Rieske_cytochrome_bc1"/>
    <property type="match status" value="1"/>
</dbReference>
<accession>A0A4Z2BFA1</accession>
<dbReference type="Pfam" id="PF00355">
    <property type="entry name" value="Rieske"/>
    <property type="match status" value="1"/>
</dbReference>
<dbReference type="PROSITE" id="PS51296">
    <property type="entry name" value="RIESKE"/>
    <property type="match status" value="1"/>
</dbReference>
<evidence type="ECO:0000256" key="7">
    <source>
        <dbReference type="ARBA" id="ARBA00023004"/>
    </source>
</evidence>
<dbReference type="GO" id="GO:0005743">
    <property type="term" value="C:mitochondrial inner membrane"/>
    <property type="evidence" value="ECO:0007669"/>
    <property type="project" value="UniProtKB-SubCell"/>
</dbReference>
<protein>
    <recommendedName>
        <fullName evidence="11">Cytochrome b-c1 complex subunit Rieske, mitochondrial</fullName>
        <ecNumber evidence="11">7.1.1.8</ecNumber>
    </recommendedName>
</protein>
<dbReference type="SUPFAM" id="SSF50022">
    <property type="entry name" value="ISP domain"/>
    <property type="match status" value="1"/>
</dbReference>
<dbReference type="Gene3D" id="1.20.5.270">
    <property type="entry name" value="Ubiquinol cytochrome reductase, transmembrane domain"/>
    <property type="match status" value="1"/>
</dbReference>
<keyword evidence="12" id="KW-0679">Respiratory chain</keyword>
<dbReference type="AlphaFoldDB" id="A0A4Z2BFA1"/>
<evidence type="ECO:0000256" key="3">
    <source>
        <dbReference type="ARBA" id="ARBA00022692"/>
    </source>
</evidence>
<dbReference type="InterPro" id="IPR014349">
    <property type="entry name" value="Rieske_Fe-S_prot"/>
</dbReference>
<dbReference type="InterPro" id="IPR004192">
    <property type="entry name" value="Rieske_TM"/>
</dbReference>
<comment type="catalytic activity">
    <reaction evidence="11">
        <text>a quinol + 2 Fe(III)-[cytochrome c](out) = a quinone + 2 Fe(II)-[cytochrome c](out) + 2 H(+)(out)</text>
        <dbReference type="Rhea" id="RHEA:11484"/>
        <dbReference type="Rhea" id="RHEA-COMP:10350"/>
        <dbReference type="Rhea" id="RHEA-COMP:14399"/>
        <dbReference type="ChEBI" id="CHEBI:15378"/>
        <dbReference type="ChEBI" id="CHEBI:24646"/>
        <dbReference type="ChEBI" id="CHEBI:29033"/>
        <dbReference type="ChEBI" id="CHEBI:29034"/>
        <dbReference type="ChEBI" id="CHEBI:132124"/>
        <dbReference type="EC" id="7.1.1.8"/>
    </reaction>
</comment>
<keyword evidence="15" id="KW-1185">Reference proteome</keyword>
<keyword evidence="3" id="KW-0812">Transmembrane</keyword>
<dbReference type="InterPro" id="IPR036922">
    <property type="entry name" value="Rieske_2Fe-2S_sf"/>
</dbReference>
<evidence type="ECO:0000256" key="1">
    <source>
        <dbReference type="ARBA" id="ARBA00004167"/>
    </source>
</evidence>
<evidence type="ECO:0000256" key="6">
    <source>
        <dbReference type="ARBA" id="ARBA00022989"/>
    </source>
</evidence>
<keyword evidence="12" id="KW-0496">Mitochondrion</keyword>
<dbReference type="Gene3D" id="2.102.10.10">
    <property type="entry name" value="Rieske [2Fe-2S] iron-sulphur domain"/>
    <property type="match status" value="1"/>
</dbReference>
<dbReference type="GO" id="GO:0008121">
    <property type="term" value="F:quinol-cytochrome-c reductase activity"/>
    <property type="evidence" value="ECO:0007669"/>
    <property type="project" value="UniProtKB-EC"/>
</dbReference>
<dbReference type="InterPro" id="IPR005805">
    <property type="entry name" value="Rieske_Fe-S_prot_C"/>
</dbReference>